<keyword evidence="4" id="KW-1185">Reference proteome</keyword>
<dbReference type="Proteomes" id="UP000681722">
    <property type="component" value="Unassembled WGS sequence"/>
</dbReference>
<dbReference type="Proteomes" id="UP000663829">
    <property type="component" value="Unassembled WGS sequence"/>
</dbReference>
<name>A0A814NS11_9BILA</name>
<dbReference type="SUPFAM" id="SSF57850">
    <property type="entry name" value="RING/U-box"/>
    <property type="match status" value="1"/>
</dbReference>
<evidence type="ECO:0000313" key="2">
    <source>
        <dbReference type="EMBL" id="CAF1097695.1"/>
    </source>
</evidence>
<dbReference type="SMART" id="SM00504">
    <property type="entry name" value="Ubox"/>
    <property type="match status" value="1"/>
</dbReference>
<evidence type="ECO:0000313" key="3">
    <source>
        <dbReference type="EMBL" id="CAF3862830.1"/>
    </source>
</evidence>
<dbReference type="InterPro" id="IPR013083">
    <property type="entry name" value="Znf_RING/FYVE/PHD"/>
</dbReference>
<evidence type="ECO:0000313" key="4">
    <source>
        <dbReference type="Proteomes" id="UP000663829"/>
    </source>
</evidence>
<dbReference type="EMBL" id="CAJNOQ010005409">
    <property type="protein sequence ID" value="CAF1097695.1"/>
    <property type="molecule type" value="Genomic_DNA"/>
</dbReference>
<reference evidence="2" key="1">
    <citation type="submission" date="2021-02" db="EMBL/GenBank/DDBJ databases">
        <authorList>
            <person name="Nowell W R."/>
        </authorList>
    </citation>
    <scope>NUCLEOTIDE SEQUENCE</scope>
</reference>
<organism evidence="2 4">
    <name type="scientific">Didymodactylos carnosus</name>
    <dbReference type="NCBI Taxonomy" id="1234261"/>
    <lineage>
        <taxon>Eukaryota</taxon>
        <taxon>Metazoa</taxon>
        <taxon>Spiralia</taxon>
        <taxon>Gnathifera</taxon>
        <taxon>Rotifera</taxon>
        <taxon>Eurotatoria</taxon>
        <taxon>Bdelloidea</taxon>
        <taxon>Philodinida</taxon>
        <taxon>Philodinidae</taxon>
        <taxon>Didymodactylos</taxon>
    </lineage>
</organism>
<evidence type="ECO:0000259" key="1">
    <source>
        <dbReference type="SMART" id="SM00504"/>
    </source>
</evidence>
<dbReference type="SUPFAM" id="SSF53300">
    <property type="entry name" value="vWA-like"/>
    <property type="match status" value="1"/>
</dbReference>
<dbReference type="Gene3D" id="3.30.40.10">
    <property type="entry name" value="Zinc/RING finger domain, C3HC4 (zinc finger)"/>
    <property type="match status" value="1"/>
</dbReference>
<dbReference type="GO" id="GO:0016567">
    <property type="term" value="P:protein ubiquitination"/>
    <property type="evidence" value="ECO:0007669"/>
    <property type="project" value="InterPro"/>
</dbReference>
<proteinExistence type="predicted"/>
<protein>
    <recommendedName>
        <fullName evidence="1">U-box domain-containing protein</fullName>
    </recommendedName>
</protein>
<feature type="domain" description="U-box" evidence="1">
    <location>
        <begin position="935"/>
        <end position="997"/>
    </location>
</feature>
<accession>A0A814NS11</accession>
<sequence length="1005" mass="112953">MASSRRAYKQSLAACARETASNASFVPVLLKEDPEHCSTIKFAETLEHLSDICSNLPDDELSTYIEKVYKRMLNILSEKTIVLDPEMINSVILRYIQNYPQLSILTMDELRTISNIQLEQRSIVVHFDLSGSMSCAGFSPLVKTITDILKNIKKQNNIEVYFSLFGGSTQEDVHRVLGERLLTLDEFCAGNYKPGGGTAFCPSFARTKHFLKHDAIIISDGEFTDSITQLSFQDNCETVFFVAPPWSPSGIEQKHASAIAKCVHSNVAYIGVASGQYKQLETTLEEFSKGLGIVSRLPGFSTIGTYLIPTILLLPTHMKKTLDICLLKGEDTLQILTKKIIGLFRYLEETSKLSFERCIRGDEFRQLMSLLVPIKKLTFAHLETSLASQQLYGYLSKLLDSFGDQYNRLLKSYSNDKNKNELTKLWDDAMNVSERELIFEENNEKYGQPVGYLKTEVTNMDITPDMLAAALHHLKTIYSMMDTDLVNVIFGILINCKIAETSAGPQDTWIPVWSKPSDGTIDLLSIIRLLPTCLRQLQHFLGTTCDSDWTIQPMTAIRFAWIMDVSGHLFPDFVMQSLPTLVRSNANLIDLDQDENRSVFWLKILQSLAVKLSLSTETLLSIKHILIVNSLKGFLLRLTDTVVRYERQIYENVSPYIDTNEPKAWCVFVDQNGNMLNAETGVVVGLTNIVSDPKMVQKWYDTNFYKKGAVVRPRYLTLIDNPNLAHGSIELYNSSAPKDIDILREQLLTLGYSTVQIDAHINTTRDKIKHIPRVIQNQDPSSVVLASQGACQGATIPTETITINISRAIIIEYLSSQCNDAFIAGAMRAFGEYSRVDHTQYPNEIDYAIGCGLKSNSKITPQTPFHHLDKLDVQKTLLQYQEQFEKTIKSIEKPIVFTPLTIQKAAAQTATTTAITTSSIQSIPTSQSTPMSEELFTCPITQDIMENPSSTAPCGHMFEYDAINVYLKTVINECPMCRTQITSVTPNYAFKSVIQSWRANQQPKS</sequence>
<comment type="caution">
    <text evidence="2">The sequence shown here is derived from an EMBL/GenBank/DDBJ whole genome shotgun (WGS) entry which is preliminary data.</text>
</comment>
<dbReference type="InterPro" id="IPR003613">
    <property type="entry name" value="Ubox_domain"/>
</dbReference>
<dbReference type="AlphaFoldDB" id="A0A814NS11"/>
<dbReference type="EMBL" id="CAJOBC010005410">
    <property type="protein sequence ID" value="CAF3862830.1"/>
    <property type="molecule type" value="Genomic_DNA"/>
</dbReference>
<dbReference type="InterPro" id="IPR036465">
    <property type="entry name" value="vWFA_dom_sf"/>
</dbReference>
<dbReference type="Pfam" id="PF04564">
    <property type="entry name" value="U-box"/>
    <property type="match status" value="1"/>
</dbReference>
<gene>
    <name evidence="2" type="ORF">GPM918_LOCUS18587</name>
    <name evidence="3" type="ORF">SRO942_LOCUS18585</name>
</gene>
<dbReference type="GO" id="GO:0004842">
    <property type="term" value="F:ubiquitin-protein transferase activity"/>
    <property type="evidence" value="ECO:0007669"/>
    <property type="project" value="InterPro"/>
</dbReference>
<dbReference type="OrthoDB" id="265776at2759"/>